<name>A0A1W2TRN9_ROSNE</name>
<evidence type="ECO:0000313" key="1">
    <source>
        <dbReference type="EMBL" id="GAP91135.2"/>
    </source>
</evidence>
<evidence type="ECO:0000313" key="2">
    <source>
        <dbReference type="Proteomes" id="UP000054516"/>
    </source>
</evidence>
<dbReference type="EMBL" id="DF977501">
    <property type="protein sequence ID" value="GAP91135.2"/>
    <property type="molecule type" value="Genomic_DNA"/>
</dbReference>
<organism evidence="1">
    <name type="scientific">Rosellinia necatrix</name>
    <name type="common">White root-rot fungus</name>
    <dbReference type="NCBI Taxonomy" id="77044"/>
    <lineage>
        <taxon>Eukaryota</taxon>
        <taxon>Fungi</taxon>
        <taxon>Dikarya</taxon>
        <taxon>Ascomycota</taxon>
        <taxon>Pezizomycotina</taxon>
        <taxon>Sordariomycetes</taxon>
        <taxon>Xylariomycetidae</taxon>
        <taxon>Xylariales</taxon>
        <taxon>Xylariaceae</taxon>
        <taxon>Rosellinia</taxon>
    </lineage>
</organism>
<sequence length="122" mass="13633">MMGSTATGDATTSHTGPSFRFNDFPPEVRSIILAVSDLRRIEKHWYWATLVEDAMSDSSNLFNLLGVWGKAWLSTYIGICSGLKARSSLLRGNRFMVQFGGMRALIWIQGWCKCYKSIGAFA</sequence>
<protein>
    <submittedName>
        <fullName evidence="1">Uncharacterized protein</fullName>
    </submittedName>
</protein>
<accession>A0A1W2TRN9</accession>
<gene>
    <name evidence="1" type="ORF">SAMD00023353_5600310</name>
</gene>
<reference evidence="1" key="1">
    <citation type="submission" date="2016-03" db="EMBL/GenBank/DDBJ databases">
        <title>Draft genome sequence of Rosellinia necatrix.</title>
        <authorList>
            <person name="Kanematsu S."/>
        </authorList>
    </citation>
    <scope>NUCLEOTIDE SEQUENCE [LARGE SCALE GENOMIC DNA]</scope>
    <source>
        <strain evidence="1">W97</strain>
    </source>
</reference>
<keyword evidence="2" id="KW-1185">Reference proteome</keyword>
<dbReference type="AlphaFoldDB" id="A0A1W2TRN9"/>
<proteinExistence type="predicted"/>
<dbReference type="Proteomes" id="UP000054516">
    <property type="component" value="Unassembled WGS sequence"/>
</dbReference>